<evidence type="ECO:0000313" key="3">
    <source>
        <dbReference type="Proteomes" id="UP001355056"/>
    </source>
</evidence>
<proteinExistence type="predicted"/>
<feature type="compositionally biased region" description="Basic and acidic residues" evidence="1">
    <location>
        <begin position="30"/>
        <end position="57"/>
    </location>
</feature>
<dbReference type="Proteomes" id="UP001355056">
    <property type="component" value="Unassembled WGS sequence"/>
</dbReference>
<dbReference type="EMBL" id="JAXGFP010000005">
    <property type="protein sequence ID" value="MEG3184529.1"/>
    <property type="molecule type" value="Genomic_DNA"/>
</dbReference>
<name>A0ABU7Z066_9GAMM</name>
<evidence type="ECO:0000313" key="2">
    <source>
        <dbReference type="EMBL" id="MEG3184529.1"/>
    </source>
</evidence>
<evidence type="ECO:0000256" key="1">
    <source>
        <dbReference type="SAM" id="MobiDB-lite"/>
    </source>
</evidence>
<dbReference type="RefSeq" id="WP_332617131.1">
    <property type="nucleotide sequence ID" value="NZ_JAXGFP010000005.1"/>
</dbReference>
<organism evidence="2 3">
    <name type="scientific">Novilysobacter erysipheiresistens</name>
    <dbReference type="NCBI Taxonomy" id="1749332"/>
    <lineage>
        <taxon>Bacteria</taxon>
        <taxon>Pseudomonadati</taxon>
        <taxon>Pseudomonadota</taxon>
        <taxon>Gammaproteobacteria</taxon>
        <taxon>Lysobacterales</taxon>
        <taxon>Lysobacteraceae</taxon>
        <taxon>Novilysobacter</taxon>
    </lineage>
</organism>
<feature type="compositionally biased region" description="Basic and acidic residues" evidence="1">
    <location>
        <begin position="84"/>
        <end position="94"/>
    </location>
</feature>
<feature type="compositionally biased region" description="Polar residues" evidence="1">
    <location>
        <begin position="1"/>
        <end position="10"/>
    </location>
</feature>
<sequence>MNNKPSSRSDNPADRDSGVASGKHQGLRQPADDQRTRDKLENADLESRGAGMEDHLRDRRGKGVAGAYDDSIDHDAGEGYVQEDAAKRPAPDSK</sequence>
<gene>
    <name evidence="2" type="ORF">SNE34_10965</name>
</gene>
<reference evidence="2 3" key="1">
    <citation type="journal article" date="2016" name="Int. J. Syst. Evol. Microbiol.">
        <title>Lysobacter erysipheiresistens sp. nov., an antagonist of powdery mildew, isolated from tobacco-cultivated soil.</title>
        <authorList>
            <person name="Xie B."/>
            <person name="Li T."/>
            <person name="Lin X."/>
            <person name="Wang C.J."/>
            <person name="Chen Y.J."/>
            <person name="Liu W.J."/>
            <person name="Zhao Z.W."/>
        </authorList>
    </citation>
    <scope>NUCLEOTIDE SEQUENCE [LARGE SCALE GENOMIC DNA]</scope>
    <source>
        <strain evidence="2 3">RS-LYSO-3</strain>
    </source>
</reference>
<comment type="caution">
    <text evidence="2">The sequence shown here is derived from an EMBL/GenBank/DDBJ whole genome shotgun (WGS) entry which is preliminary data.</text>
</comment>
<protein>
    <submittedName>
        <fullName evidence="2">Uncharacterized protein</fullName>
    </submittedName>
</protein>
<keyword evidence="3" id="KW-1185">Reference proteome</keyword>
<accession>A0ABU7Z066</accession>
<feature type="region of interest" description="Disordered" evidence="1">
    <location>
        <begin position="1"/>
        <end position="94"/>
    </location>
</feature>